<gene>
    <name evidence="2" type="ORF">RBR11_13195</name>
</gene>
<evidence type="ECO:0000256" key="1">
    <source>
        <dbReference type="SAM" id="Phobius"/>
    </source>
</evidence>
<feature type="transmembrane region" description="Helical" evidence="1">
    <location>
        <begin position="146"/>
        <end position="171"/>
    </location>
</feature>
<organism evidence="2 3">
    <name type="scientific">Microbacterium capsulatum</name>
    <dbReference type="NCBI Taxonomy" id="3041921"/>
    <lineage>
        <taxon>Bacteria</taxon>
        <taxon>Bacillati</taxon>
        <taxon>Actinomycetota</taxon>
        <taxon>Actinomycetes</taxon>
        <taxon>Micrococcales</taxon>
        <taxon>Microbacteriaceae</taxon>
        <taxon>Microbacterium</taxon>
    </lineage>
</organism>
<keyword evidence="1" id="KW-0472">Membrane</keyword>
<evidence type="ECO:0000313" key="2">
    <source>
        <dbReference type="EMBL" id="MDQ4214871.1"/>
    </source>
</evidence>
<dbReference type="EMBL" id="JAVFCB010000007">
    <property type="protein sequence ID" value="MDQ4214871.1"/>
    <property type="molecule type" value="Genomic_DNA"/>
</dbReference>
<dbReference type="Proteomes" id="UP001230289">
    <property type="component" value="Unassembled WGS sequence"/>
</dbReference>
<sequence>MATASPSPADAGDRVRSRQRTEDRWFRELGLPAFVPLHRWFTDLPRRVAPLVAAVTVLDLVFGDGIGRDIDVSLDVTPGEEWIVFLVIVLLLAAVIGIAWTAHLLVRLLLRRLSARAGTVVALAVIAGSAVLIVLTGYLLNPAAGAAPVIGAVVVVVLCALVTGMGGGALVSWATRLAVRNAAAVGHMASIALPVILMVVVFSLFSAAIWQVTAGLRGGAIALVAAVVAVLALLVVLRVCASEIDETRRVHTDAERAELLFGTPAEHRGSGAVAPQRLRWPERLNLLLVMAIAHLMQAVLFVALLWTLLMLIGSIAVPVEVIEQWTSPGGAANPRHIDRLVIAGATLPVTVNLVKTTALLSIISSLPFVFAAVSEPRYRERFFDPIMADMRRAIIVRDVLMAE</sequence>
<protein>
    <recommendedName>
        <fullName evidence="4">Integral membrane protein</fullName>
    </recommendedName>
</protein>
<keyword evidence="3" id="KW-1185">Reference proteome</keyword>
<feature type="transmembrane region" description="Helical" evidence="1">
    <location>
        <begin position="219"/>
        <end position="241"/>
    </location>
</feature>
<keyword evidence="1" id="KW-0812">Transmembrane</keyword>
<comment type="caution">
    <text evidence="2">The sequence shown here is derived from an EMBL/GenBank/DDBJ whole genome shotgun (WGS) entry which is preliminary data.</text>
</comment>
<feature type="transmembrane region" description="Helical" evidence="1">
    <location>
        <begin position="286"/>
        <end position="317"/>
    </location>
</feature>
<name>A0ABU0XIA6_9MICO</name>
<dbReference type="RefSeq" id="WP_308489810.1">
    <property type="nucleotide sequence ID" value="NZ_JAVFCB010000007.1"/>
</dbReference>
<feature type="transmembrane region" description="Helical" evidence="1">
    <location>
        <begin position="82"/>
        <end position="106"/>
    </location>
</feature>
<proteinExistence type="predicted"/>
<feature type="transmembrane region" description="Helical" evidence="1">
    <location>
        <begin position="191"/>
        <end position="213"/>
    </location>
</feature>
<accession>A0ABU0XIA6</accession>
<evidence type="ECO:0000313" key="3">
    <source>
        <dbReference type="Proteomes" id="UP001230289"/>
    </source>
</evidence>
<reference evidence="2 3" key="1">
    <citation type="submission" date="2023-08" db="EMBL/GenBank/DDBJ databases">
        <title>Microbacterium sp. nov., isolated from a waste landfill.</title>
        <authorList>
            <person name="Wen W."/>
        </authorList>
    </citation>
    <scope>NUCLEOTIDE SEQUENCE [LARGE SCALE GENOMIC DNA]</scope>
    <source>
        <strain evidence="2 3">ASV81</strain>
    </source>
</reference>
<keyword evidence="1" id="KW-1133">Transmembrane helix</keyword>
<feature type="transmembrane region" description="Helical" evidence="1">
    <location>
        <begin position="118"/>
        <end position="140"/>
    </location>
</feature>
<evidence type="ECO:0008006" key="4">
    <source>
        <dbReference type="Google" id="ProtNLM"/>
    </source>
</evidence>